<dbReference type="OMA" id="KCYNDRY"/>
<evidence type="ECO:0000256" key="5">
    <source>
        <dbReference type="ARBA" id="ARBA00022692"/>
    </source>
</evidence>
<evidence type="ECO:0000256" key="6">
    <source>
        <dbReference type="ARBA" id="ARBA00022989"/>
    </source>
</evidence>
<dbReference type="UCSC" id="Y97E10B.1">
    <property type="organism name" value="c. elegans"/>
</dbReference>
<dbReference type="PhylomeDB" id="Q965R1"/>
<accession>Q965R1</accession>
<evidence type="ECO:0000256" key="8">
    <source>
        <dbReference type="RuleBase" id="RU366017"/>
    </source>
</evidence>
<dbReference type="KEGG" id="cel:CELE_Y97E10B.1"/>
<dbReference type="PaxDb" id="6239-Y97E10B.1"/>
<dbReference type="PANTHER" id="PTHR21645:SF17">
    <property type="entry name" value="GLYCOSYLTRANSFERASE FAMILY 92 PROTEIN-RELATED"/>
    <property type="match status" value="1"/>
</dbReference>
<proteinExistence type="inferred from homology"/>
<comment type="similarity">
    <text evidence="2 8">Belongs to the glycosyltransferase 92 family.</text>
</comment>
<dbReference type="AlphaFoldDB" id="Q965R1"/>
<evidence type="ECO:0000313" key="9">
    <source>
        <dbReference type="EMBL" id="CCD70068.1"/>
    </source>
</evidence>
<dbReference type="WormBase" id="Y97E10B.1">
    <property type="protein sequence ID" value="CE45236"/>
    <property type="gene ID" value="WBGene00022403"/>
</dbReference>
<gene>
    <name evidence="9" type="ORF">CELE_Y97E10B.1</name>
    <name evidence="9 11" type="ORF">Y97E10B.1</name>
</gene>
<dbReference type="PeptideAtlas" id="Q965R1"/>
<organism evidence="9 10">
    <name type="scientific">Caenorhabditis elegans</name>
    <dbReference type="NCBI Taxonomy" id="6239"/>
    <lineage>
        <taxon>Eukaryota</taxon>
        <taxon>Metazoa</taxon>
        <taxon>Ecdysozoa</taxon>
        <taxon>Nematoda</taxon>
        <taxon>Chromadorea</taxon>
        <taxon>Rhabditida</taxon>
        <taxon>Rhabditina</taxon>
        <taxon>Rhabditomorpha</taxon>
        <taxon>Rhabditoidea</taxon>
        <taxon>Rhabditidae</taxon>
        <taxon>Peloderinae</taxon>
        <taxon>Caenorhabditis</taxon>
    </lineage>
</organism>
<keyword evidence="10" id="KW-1185">Reference proteome</keyword>
<feature type="transmembrane region" description="Helical" evidence="8">
    <location>
        <begin position="12"/>
        <end position="35"/>
    </location>
</feature>
<comment type="subcellular location">
    <subcellularLocation>
        <location evidence="1">Membrane</location>
        <topology evidence="1">Single-pass membrane protein</topology>
    </subcellularLocation>
</comment>
<evidence type="ECO:0000256" key="7">
    <source>
        <dbReference type="ARBA" id="ARBA00023136"/>
    </source>
</evidence>
<dbReference type="EMBL" id="BX284605">
    <property type="protein sequence ID" value="CCD70068.1"/>
    <property type="molecule type" value="Genomic_DNA"/>
</dbReference>
<dbReference type="FunCoup" id="Q965R1">
    <property type="interactions" value="19"/>
</dbReference>
<evidence type="ECO:0000313" key="10">
    <source>
        <dbReference type="Proteomes" id="UP000001940"/>
    </source>
</evidence>
<dbReference type="HOGENOM" id="CLU_028496_1_0_1"/>
<dbReference type="CTD" id="190816"/>
<keyword evidence="6 8" id="KW-1133">Transmembrane helix</keyword>
<reference evidence="9 10" key="1">
    <citation type="journal article" date="1998" name="Science">
        <title>Genome sequence of the nematode C. elegans: a platform for investigating biology.</title>
        <authorList>
            <consortium name="The C. elegans sequencing consortium"/>
            <person name="Sulson J.E."/>
            <person name="Waterston R."/>
        </authorList>
    </citation>
    <scope>NUCLEOTIDE SEQUENCE [LARGE SCALE GENOMIC DNA]</scope>
    <source>
        <strain evidence="9 10">Bristol N2</strain>
    </source>
</reference>
<sequence>MRLLCRRPKKCVVLVSCILTFVWIFVSIIDLIFGLKTTDSLSTISSQNKKRELKAFITSAYYYPTSKSLGENALALVMSINLVNGPNDQAPIPAPAELVISAINSTSSILVQTPYFRVTPHEVCQIITIFATTQLLPNVKSVSMVGENGMVEIPFKIPSYVQRDVVVCTSPLFVSEQWQNFLFAAHIYRRFGAHMNLYLISSVTSFYELMKEYEKEGYVTIQPWVKVHFPGVPKEIADPYNQIEFRNQAASQTDCLLQFKESARFITFLDLDDVLIPRLAPTYAEEFQKLMDGKKKLAYIFYHKENYDAVTTRFGSKFSLKKMFGSLACKHKRETGKIVVDPRSLNYTWIHFPPILPNGLEKYEVNENVITHLKTIFWSSEQDSRSKQLIEPMYFDNSTAKIISSRTILSIEDDLRRMMRKPKLREIFKNLPNIHYFTDLIVKCYNDRYYRYHYSGRIGEIKCPGPQLCSFQQHPKIKCMHVNATHDSMDTLFPITYYYVKDIHFTSKIGCYAH</sequence>
<dbReference type="OrthoDB" id="5809216at2759"/>
<dbReference type="EC" id="2.4.1.-" evidence="8"/>
<evidence type="ECO:0000256" key="4">
    <source>
        <dbReference type="ARBA" id="ARBA00022679"/>
    </source>
</evidence>
<keyword evidence="7 8" id="KW-0472">Membrane</keyword>
<evidence type="ECO:0000256" key="2">
    <source>
        <dbReference type="ARBA" id="ARBA00007647"/>
    </source>
</evidence>
<evidence type="ECO:0000313" key="11">
    <source>
        <dbReference type="WormBase" id="Y97E10B.1"/>
    </source>
</evidence>
<dbReference type="Pfam" id="PF01697">
    <property type="entry name" value="Glyco_transf_92"/>
    <property type="match status" value="1"/>
</dbReference>
<keyword evidence="4 8" id="KW-0808">Transferase</keyword>
<dbReference type="InParanoid" id="Q965R1"/>
<dbReference type="RefSeq" id="NP_505043.2">
    <property type="nucleotide sequence ID" value="NM_072642.2"/>
</dbReference>
<protein>
    <recommendedName>
        <fullName evidence="8">Glycosyltransferase family 92 protein</fullName>
        <ecNumber evidence="8">2.4.1.-</ecNumber>
    </recommendedName>
</protein>
<keyword evidence="5 8" id="KW-0812">Transmembrane</keyword>
<dbReference type="GeneID" id="190816"/>
<dbReference type="eggNOG" id="KOG4735">
    <property type="taxonomic scope" value="Eukaryota"/>
</dbReference>
<dbReference type="PANTHER" id="PTHR21645">
    <property type="entry name" value="GLYCOSYLTRANSFERASE FAMILY 92 PROTEIN"/>
    <property type="match status" value="1"/>
</dbReference>
<dbReference type="GO" id="GO:0016757">
    <property type="term" value="F:glycosyltransferase activity"/>
    <property type="evidence" value="ECO:0007669"/>
    <property type="project" value="UniProtKB-UniRule"/>
</dbReference>
<dbReference type="GO" id="GO:0016020">
    <property type="term" value="C:membrane"/>
    <property type="evidence" value="ECO:0007669"/>
    <property type="project" value="UniProtKB-SubCell"/>
</dbReference>
<evidence type="ECO:0000256" key="3">
    <source>
        <dbReference type="ARBA" id="ARBA00022676"/>
    </source>
</evidence>
<dbReference type="InterPro" id="IPR052012">
    <property type="entry name" value="GTase_92"/>
</dbReference>
<dbReference type="Proteomes" id="UP000001940">
    <property type="component" value="Chromosome V"/>
</dbReference>
<evidence type="ECO:0000256" key="1">
    <source>
        <dbReference type="ARBA" id="ARBA00004167"/>
    </source>
</evidence>
<dbReference type="AGR" id="WB:WBGene00022403"/>
<dbReference type="InterPro" id="IPR008166">
    <property type="entry name" value="Glyco_transf_92"/>
</dbReference>
<name>Q965R1_CAEEL</name>
<keyword evidence="3 8" id="KW-0328">Glycosyltransferase</keyword>